<proteinExistence type="predicted"/>
<dbReference type="InterPro" id="IPR043737">
    <property type="entry name" value="DUF5682"/>
</dbReference>
<evidence type="ECO:0000313" key="1">
    <source>
        <dbReference type="EMBL" id="RNM12750.1"/>
    </source>
</evidence>
<dbReference type="EMBL" id="RJSF01000044">
    <property type="protein sequence ID" value="RNM12750.1"/>
    <property type="molecule type" value="Genomic_DNA"/>
</dbReference>
<gene>
    <name evidence="1" type="ORF">EFL26_19395</name>
</gene>
<sequence>MTTTRVEVLGIRHHGPGSARSLLGALDELEPEVLVIEGAPELDALVASAADANLVPPVAALAYAAETPRRAVFYPLAVFSPEWVALRWAAARGVPVRFADLPAAHVLAGDERAEVGRRTDPIGALAQAAGYDDAERWWEDAVEHRSGSSLESFAAIREAMAEVRAASDDEDDENLVREAAMRRVLRAVVKEGPARVAVVCGAYHAPALHPDAWPPATQDTKRLAGLPRTKVAVTWAPWTANRLALASGYGAGVRSPGWYQHLFVSWQQHDEVVTGWLSRVARALRDEGLDASPAGVVEATRMAEALAAVRARPSVGLSELSDATQTVLCGGSDLPLRLIDERLVIGEDLGRVPDTVPLTPLAQDLARLQRSLRVKPTASTSSITLDLRKEAQRERSVLLHRLRLLGVPWGRPTDAGRSTGTFKEAWDLRWEPELAVGLIEAGLYGTTVHEAAEAKLVEDAGSAPDLATLGRMVGECLTADLPRGLAAVVDTLAERTAHQHDVLALLEAIEPLARTQRYGDVRGADTRKVAGVLHIVVTRAAVGLRAACASLDDDAAAAMRRAVDAADRGVALVELASVTDPWRAAVLAVSADDRIHGLVAGRANRLLLDRGALGSDDVARRMSRRLSLGADAVAGAAWLDGFLEGDPLLLLHDPALLGLVDTWVAGAEESTFEDLLPLLRRTFSRFDAAARRQIGVRLRRPDAEHGPAPTDLDLDRGLPAALTVAEILGLARVDAS</sequence>
<organism evidence="1 2">
    <name type="scientific">Nocardioides pocheonensis</name>
    <dbReference type="NCBI Taxonomy" id="661485"/>
    <lineage>
        <taxon>Bacteria</taxon>
        <taxon>Bacillati</taxon>
        <taxon>Actinomycetota</taxon>
        <taxon>Actinomycetes</taxon>
        <taxon>Propionibacteriales</taxon>
        <taxon>Nocardioidaceae</taxon>
        <taxon>Nocardioides</taxon>
    </lineage>
</organism>
<dbReference type="PANTHER" id="PTHR30634">
    <property type="entry name" value="OUTER MEMBRANE LOLAB LIPOPROTEIN INSERTION APPARATUS"/>
    <property type="match status" value="1"/>
</dbReference>
<dbReference type="Proteomes" id="UP000279994">
    <property type="component" value="Unassembled WGS sequence"/>
</dbReference>
<dbReference type="RefSeq" id="WP_123224513.1">
    <property type="nucleotide sequence ID" value="NZ_RJSF01000044.1"/>
</dbReference>
<comment type="caution">
    <text evidence="1">The sequence shown here is derived from an EMBL/GenBank/DDBJ whole genome shotgun (WGS) entry which is preliminary data.</text>
</comment>
<name>A0A3N0GL37_9ACTN</name>
<evidence type="ECO:0000313" key="2">
    <source>
        <dbReference type="Proteomes" id="UP000279994"/>
    </source>
</evidence>
<accession>A0A3N0GL37</accession>
<keyword evidence="2" id="KW-1185">Reference proteome</keyword>
<dbReference type="InterPro" id="IPR050458">
    <property type="entry name" value="LolB"/>
</dbReference>
<reference evidence="1 2" key="1">
    <citation type="submission" date="2018-11" db="EMBL/GenBank/DDBJ databases">
        <authorList>
            <person name="Li F."/>
        </authorList>
    </citation>
    <scope>NUCLEOTIDE SEQUENCE [LARGE SCALE GENOMIC DNA]</scope>
    <source>
        <strain evidence="1 2">Gsoil 818</strain>
    </source>
</reference>
<dbReference type="PANTHER" id="PTHR30634:SF14">
    <property type="match status" value="1"/>
</dbReference>
<dbReference type="AlphaFoldDB" id="A0A3N0GL37"/>
<protein>
    <submittedName>
        <fullName evidence="1">Uncharacterized protein</fullName>
    </submittedName>
</protein>
<dbReference type="OrthoDB" id="9768066at2"/>
<dbReference type="Pfam" id="PF18934">
    <property type="entry name" value="DUF5682"/>
    <property type="match status" value="1"/>
</dbReference>